<dbReference type="EMBL" id="KQ085921">
    <property type="protein sequence ID" value="KLO16065.1"/>
    <property type="molecule type" value="Genomic_DNA"/>
</dbReference>
<sequence>MTGSTSTLILERALSSKGSGHWSHKVLLKGVRFTASAVEISGSCALSLQRKDGAYESLVIAPICARELLLYRNVDYLAFIRKCYMPTRSSYETNNCAPRSFNALLWGYPVRLFTLILAIRKARSILVKLWHMETLAYFAFRSQVFANPRPLESRNHRVF</sequence>
<evidence type="ECO:0000313" key="1">
    <source>
        <dbReference type="EMBL" id="KLO16065.1"/>
    </source>
</evidence>
<evidence type="ECO:0000313" key="2">
    <source>
        <dbReference type="Proteomes" id="UP000053477"/>
    </source>
</evidence>
<dbReference type="AlphaFoldDB" id="A0A0H2RVK9"/>
<dbReference type="Proteomes" id="UP000053477">
    <property type="component" value="Unassembled WGS sequence"/>
</dbReference>
<proteinExistence type="predicted"/>
<keyword evidence="2" id="KW-1185">Reference proteome</keyword>
<protein>
    <submittedName>
        <fullName evidence="1">Uncharacterized protein</fullName>
    </submittedName>
</protein>
<organism evidence="1 2">
    <name type="scientific">Schizopora paradoxa</name>
    <dbReference type="NCBI Taxonomy" id="27342"/>
    <lineage>
        <taxon>Eukaryota</taxon>
        <taxon>Fungi</taxon>
        <taxon>Dikarya</taxon>
        <taxon>Basidiomycota</taxon>
        <taxon>Agaricomycotina</taxon>
        <taxon>Agaricomycetes</taxon>
        <taxon>Hymenochaetales</taxon>
        <taxon>Schizoporaceae</taxon>
        <taxon>Schizopora</taxon>
    </lineage>
</organism>
<reference evidence="1 2" key="1">
    <citation type="submission" date="2015-04" db="EMBL/GenBank/DDBJ databases">
        <title>Complete genome sequence of Schizopora paradoxa KUC8140, a cosmopolitan wood degrader in East Asia.</title>
        <authorList>
            <consortium name="DOE Joint Genome Institute"/>
            <person name="Min B."/>
            <person name="Park H."/>
            <person name="Jang Y."/>
            <person name="Kim J.-J."/>
            <person name="Kim K.H."/>
            <person name="Pangilinan J."/>
            <person name="Lipzen A."/>
            <person name="Riley R."/>
            <person name="Grigoriev I.V."/>
            <person name="Spatafora J.W."/>
            <person name="Choi I.-G."/>
        </authorList>
    </citation>
    <scope>NUCLEOTIDE SEQUENCE [LARGE SCALE GENOMIC DNA]</scope>
    <source>
        <strain evidence="1 2">KUC8140</strain>
    </source>
</reference>
<dbReference type="InParanoid" id="A0A0H2RVK9"/>
<accession>A0A0H2RVK9</accession>
<name>A0A0H2RVK9_9AGAM</name>
<gene>
    <name evidence="1" type="ORF">SCHPADRAFT_233995</name>
</gene>